<evidence type="ECO:0000313" key="2">
    <source>
        <dbReference type="Proteomes" id="UP000564704"/>
    </source>
</evidence>
<accession>A0A844CKT5</accession>
<dbReference type="AlphaFoldDB" id="A0A844CKT5"/>
<dbReference type="Proteomes" id="UP000564704">
    <property type="component" value="Unassembled WGS sequence"/>
</dbReference>
<sequence length="203" mass="21732">MTLTLIHTAKVHEDTFNTLRDRLAPGAEMHHVTRPDWLDRARAGDETVADDMAHVIAKAPGTTLCTCTTLGEVAESLGALRIDWPMMQAAAQTGGAIMLVYALDSTYEPSLALLDRALEATGTRQKVHPLPLTQYWPLFEAGEADAFTSVIAGEIRQAAMTLPNLSCVVLAQASMAPAAARLSDMRAPVLASPELALRAALET</sequence>
<dbReference type="RefSeq" id="WP_154150389.1">
    <property type="nucleotide sequence ID" value="NZ_SZWE01000001.1"/>
</dbReference>
<comment type="caution">
    <text evidence="1">The sequence shown here is derived from an EMBL/GenBank/DDBJ whole genome shotgun (WGS) entry which is preliminary data.</text>
</comment>
<name>A0A844CKT5_9RHOB</name>
<reference evidence="1 2" key="1">
    <citation type="submission" date="2019-05" db="EMBL/GenBank/DDBJ databases">
        <title>Roseovarius bejariae sp. nov., a moderately halophylic bacterium isolated from a saline soil in Rambla Salada (Murcia).</title>
        <authorList>
            <person name="Castro D.J."/>
            <person name="Gomez-Altuve A."/>
            <person name="Reina J.C."/>
            <person name="Rodriguez M."/>
            <person name="Sampedro I."/>
            <person name="Llamas I."/>
            <person name="Martinez-Checa F."/>
        </authorList>
    </citation>
    <scope>NUCLEOTIDE SEQUENCE [LARGE SCALE GENOMIC DNA]</scope>
    <source>
        <strain evidence="1 2">A21</strain>
    </source>
</reference>
<dbReference type="EMBL" id="SZWE01000001">
    <property type="protein sequence ID" value="MRU15262.1"/>
    <property type="molecule type" value="Genomic_DNA"/>
</dbReference>
<organism evidence="1 2">
    <name type="scientific">Roseovarius bejariae</name>
    <dbReference type="NCBI Taxonomy" id="2576383"/>
    <lineage>
        <taxon>Bacteria</taxon>
        <taxon>Pseudomonadati</taxon>
        <taxon>Pseudomonadota</taxon>
        <taxon>Alphaproteobacteria</taxon>
        <taxon>Rhodobacterales</taxon>
        <taxon>Roseobacteraceae</taxon>
        <taxon>Roseovarius</taxon>
    </lineage>
</organism>
<protein>
    <recommendedName>
        <fullName evidence="3">Asp/Glu/hydantoin racemase</fullName>
    </recommendedName>
</protein>
<evidence type="ECO:0000313" key="1">
    <source>
        <dbReference type="EMBL" id="MRU15262.1"/>
    </source>
</evidence>
<keyword evidence="2" id="KW-1185">Reference proteome</keyword>
<gene>
    <name evidence="1" type="ORF">FDP25_07440</name>
</gene>
<proteinExistence type="predicted"/>
<dbReference type="OrthoDB" id="978447at2"/>
<evidence type="ECO:0008006" key="3">
    <source>
        <dbReference type="Google" id="ProtNLM"/>
    </source>
</evidence>